<gene>
    <name evidence="2" type="ORF">K814_0102905</name>
</gene>
<proteinExistence type="predicted"/>
<evidence type="ECO:0000313" key="2">
    <source>
        <dbReference type="EMBL" id="KGE69459.1"/>
    </source>
</evidence>
<dbReference type="InterPro" id="IPR036429">
    <property type="entry name" value="SpoA-like_sf"/>
</dbReference>
<dbReference type="Pfam" id="PF01052">
    <property type="entry name" value="FliMN_C"/>
    <property type="match status" value="1"/>
</dbReference>
<dbReference type="OrthoDB" id="6516509at2"/>
<dbReference type="EMBL" id="ASGY01000023">
    <property type="protein sequence ID" value="KGE69459.1"/>
    <property type="molecule type" value="Genomic_DNA"/>
</dbReference>
<organism evidence="2 3">
    <name type="scientific">Pseudomonas fluorescens LMG 5329</name>
    <dbReference type="NCBI Taxonomy" id="1324332"/>
    <lineage>
        <taxon>Bacteria</taxon>
        <taxon>Pseudomonadati</taxon>
        <taxon>Pseudomonadota</taxon>
        <taxon>Gammaproteobacteria</taxon>
        <taxon>Pseudomonadales</taxon>
        <taxon>Pseudomonadaceae</taxon>
        <taxon>Pseudomonas</taxon>
    </lineage>
</organism>
<dbReference type="Proteomes" id="UP000030060">
    <property type="component" value="Unassembled WGS sequence"/>
</dbReference>
<evidence type="ECO:0000313" key="3">
    <source>
        <dbReference type="Proteomes" id="UP000030060"/>
    </source>
</evidence>
<sequence length="337" mass="35980">MMIPAVPLPRVSGDVVAARRRLGRGLRLPFDVAGQRGELWLEPGRAPTAGQSLCFETARGVLALAEAGPLLSLLGECPVTLAKTGNDPDSWFWALFQHHLSPQVQALLGHVRLLEVERPKGFGCRLSVTLGASRALGYLWLTAETFLALCDAGAWRSNAAPLPASFQLAIAVTLGRLQLPIAQVRGLRAGDVLIPEQNFFQAQGAGHVQVGKQRLHGRIDDDAGALCLTLTSIEGTSMDEEFIAPHYSGYDEDEPVVDVFGHEPFDELSMALNIRCGTLNLTLGELRSLAPGAVLGVAGYAPGMAGLYYGDRPIGLGQLVEIDGRLGLQLSRVMFGG</sequence>
<comment type="caution">
    <text evidence="2">The sequence shown here is derived from an EMBL/GenBank/DDBJ whole genome shotgun (WGS) entry which is preliminary data.</text>
</comment>
<dbReference type="Gene3D" id="2.30.330.10">
    <property type="entry name" value="SpoA-like"/>
    <property type="match status" value="1"/>
</dbReference>
<name>A0A0A1Z888_PSEFL</name>
<dbReference type="RefSeq" id="WP_038842803.1">
    <property type="nucleotide sequence ID" value="NZ_ASGY01000023.1"/>
</dbReference>
<accession>A0A0A1Z888</accession>
<reference evidence="2 3" key="1">
    <citation type="journal article" date="2013" name="Genome Announc.">
        <title>Draft Genome Sequence of Pseudomonas fluorescens LMG 5329, a White Line-Inducing Principle-Producing Bioindicator for the Mushroom Pathogen Pseudomonas tolaasii.</title>
        <authorList>
            <person name="Ghequire M.G."/>
            <person name="Rokni-Zadeh H."/>
            <person name="Zarrineh P."/>
            <person name="De Mot R."/>
        </authorList>
    </citation>
    <scope>NUCLEOTIDE SEQUENCE [LARGE SCALE GENOMIC DNA]</scope>
    <source>
        <strain evidence="2 3">LMG 5329</strain>
    </source>
</reference>
<feature type="domain" description="Flagellar motor switch protein FliN-like C-terminal" evidence="1">
    <location>
        <begin position="267"/>
        <end position="333"/>
    </location>
</feature>
<evidence type="ECO:0000259" key="1">
    <source>
        <dbReference type="Pfam" id="PF01052"/>
    </source>
</evidence>
<protein>
    <submittedName>
        <fullName evidence="2">Type III secretion protein</fullName>
    </submittedName>
</protein>
<dbReference type="SUPFAM" id="SSF101801">
    <property type="entry name" value="Surface presentation of antigens (SPOA)"/>
    <property type="match status" value="1"/>
</dbReference>
<dbReference type="InterPro" id="IPR001543">
    <property type="entry name" value="FliN-like_C"/>
</dbReference>
<dbReference type="AlphaFoldDB" id="A0A0A1Z888"/>